<dbReference type="SUPFAM" id="SSF56176">
    <property type="entry name" value="FAD-binding/transporter-associated domain-like"/>
    <property type="match status" value="1"/>
</dbReference>
<evidence type="ECO:0000313" key="2">
    <source>
        <dbReference type="Proteomes" id="UP001595947"/>
    </source>
</evidence>
<evidence type="ECO:0000313" key="1">
    <source>
        <dbReference type="EMBL" id="MFC5062011.1"/>
    </source>
</evidence>
<dbReference type="InterPro" id="IPR016169">
    <property type="entry name" value="FAD-bd_PCMH_sub2"/>
</dbReference>
<gene>
    <name evidence="1" type="ORF">ACFPBZ_07330</name>
</gene>
<dbReference type="InterPro" id="IPR036318">
    <property type="entry name" value="FAD-bd_PCMH-like_sf"/>
</dbReference>
<keyword evidence="2" id="KW-1185">Reference proteome</keyword>
<protein>
    <submittedName>
        <fullName evidence="1">Uncharacterized protein</fullName>
    </submittedName>
</protein>
<reference evidence="2" key="1">
    <citation type="journal article" date="2019" name="Int. J. Syst. Evol. Microbiol.">
        <title>The Global Catalogue of Microorganisms (GCM) 10K type strain sequencing project: providing services to taxonomists for standard genome sequencing and annotation.</title>
        <authorList>
            <consortium name="The Broad Institute Genomics Platform"/>
            <consortium name="The Broad Institute Genome Sequencing Center for Infectious Disease"/>
            <person name="Wu L."/>
            <person name="Ma J."/>
        </authorList>
    </citation>
    <scope>NUCLEOTIDE SEQUENCE [LARGE SCALE GENOMIC DNA]</scope>
    <source>
        <strain evidence="2">CGMCC 4.7093</strain>
    </source>
</reference>
<dbReference type="Gene3D" id="3.30.465.10">
    <property type="match status" value="1"/>
</dbReference>
<organism evidence="1 2">
    <name type="scientific">Actinomycetospora atypica</name>
    <dbReference type="NCBI Taxonomy" id="1290095"/>
    <lineage>
        <taxon>Bacteria</taxon>
        <taxon>Bacillati</taxon>
        <taxon>Actinomycetota</taxon>
        <taxon>Actinomycetes</taxon>
        <taxon>Pseudonocardiales</taxon>
        <taxon>Pseudonocardiaceae</taxon>
        <taxon>Actinomycetospora</taxon>
    </lineage>
</organism>
<sequence length="238" mass="24504">MTTIGPRPPKGAVGRVARAALELGDLVDGPVQPPYTTGAAVELLRAPSLGRPPSRLVAVVGATGTRDVVATLRWAAEHDTEVVVLDPHSAQPPSRTSRPAIALSLSRVDQVTVGRDGLVHAGVGASWDRVRRVVTDSGAPVRSPLRPDTIADAPGAAGVRGVTLVTGDAVVHQLAGAHPDPELWWAFRCRPEAVGVVTGIVLDADGAGPALLAAAPEPDDDARFAALVRRHDPAALLG</sequence>
<accession>A0ABV9YH88</accession>
<dbReference type="RefSeq" id="WP_378035364.1">
    <property type="nucleotide sequence ID" value="NZ_JBHSIV010000006.1"/>
</dbReference>
<comment type="caution">
    <text evidence="1">The sequence shown here is derived from an EMBL/GenBank/DDBJ whole genome shotgun (WGS) entry which is preliminary data.</text>
</comment>
<dbReference type="EMBL" id="JBHSIV010000006">
    <property type="protein sequence ID" value="MFC5062011.1"/>
    <property type="molecule type" value="Genomic_DNA"/>
</dbReference>
<proteinExistence type="predicted"/>
<dbReference type="Proteomes" id="UP001595947">
    <property type="component" value="Unassembled WGS sequence"/>
</dbReference>
<name>A0ABV9YH88_9PSEU</name>